<keyword evidence="2" id="KW-1133">Transmembrane helix</keyword>
<evidence type="ECO:0000256" key="1">
    <source>
        <dbReference type="SAM" id="MobiDB-lite"/>
    </source>
</evidence>
<reference evidence="3" key="2">
    <citation type="journal article" date="2023" name="Science">
        <title>Genomic signatures of disease resistance in endangered staghorn corals.</title>
        <authorList>
            <person name="Vollmer S.V."/>
            <person name="Selwyn J.D."/>
            <person name="Despard B.A."/>
            <person name="Roesel C.L."/>
        </authorList>
    </citation>
    <scope>NUCLEOTIDE SEQUENCE</scope>
    <source>
        <strain evidence="3">K2</strain>
    </source>
</reference>
<dbReference type="GO" id="GO:0005544">
    <property type="term" value="F:calcium-dependent phospholipid binding"/>
    <property type="evidence" value="ECO:0007669"/>
    <property type="project" value="TreeGrafter"/>
</dbReference>
<name>A0AAD9Q9C0_ACRCE</name>
<organism evidence="3 4">
    <name type="scientific">Acropora cervicornis</name>
    <name type="common">Staghorn coral</name>
    <dbReference type="NCBI Taxonomy" id="6130"/>
    <lineage>
        <taxon>Eukaryota</taxon>
        <taxon>Metazoa</taxon>
        <taxon>Cnidaria</taxon>
        <taxon>Anthozoa</taxon>
        <taxon>Hexacorallia</taxon>
        <taxon>Scleractinia</taxon>
        <taxon>Astrocoeniina</taxon>
        <taxon>Acroporidae</taxon>
        <taxon>Acropora</taxon>
    </lineage>
</organism>
<dbReference type="EMBL" id="JARQWQ010000052">
    <property type="protein sequence ID" value="KAK2557077.1"/>
    <property type="molecule type" value="Genomic_DNA"/>
</dbReference>
<feature type="region of interest" description="Disordered" evidence="1">
    <location>
        <begin position="1"/>
        <end position="52"/>
    </location>
</feature>
<keyword evidence="4" id="KW-1185">Reference proteome</keyword>
<dbReference type="GO" id="GO:0047498">
    <property type="term" value="F:calcium-dependent phospholipase A2 activity"/>
    <property type="evidence" value="ECO:0007669"/>
    <property type="project" value="TreeGrafter"/>
</dbReference>
<feature type="transmembrane region" description="Helical" evidence="2">
    <location>
        <begin position="86"/>
        <end position="109"/>
    </location>
</feature>
<keyword evidence="2" id="KW-0472">Membrane</keyword>
<dbReference type="Gene3D" id="3.40.1090.10">
    <property type="entry name" value="Cytosolic phospholipase A2 catalytic domain"/>
    <property type="match status" value="1"/>
</dbReference>
<sequence>MGNAKVSPKREVLPTITDQGSHAETQGAQLPDKSSRCSANQQSANDPSDFENQRMTSGIAFSGGGIRSAAFCSGVLRRLLQKCIPLNFYLSCVSGGGYTGAAFLDWSSWFSSSHNWHEDFFRNMRDNAAWIKVLILFILLVLPFLFPLIRNHAAMFFGFYVYSYIISWKVFHVKLFGQVSYSDSLFYAFLLVSALTGLIIPIIGPIHRNCFNSYYRNCLTKAFFKTQPAPCHMEDVFLCCVYARSTSSEQTSLSLADLKNQSPTFISNITVNDWNITGNGSGDKHHLIAFSPYDVKVIGKYVDEDGEPSEAPNFKDLFSPNHMTLSSAAAISGAVVSFDLGKYKSKFDMFVGLLYLLGIGMGNEKVSKPDAEAKRDWRSNCLAPFLAEFGLNLPLMAGPLVYYFGDNATWAASLVTLHLVIVVVLTFFAMFGRRCSRGWISTPIWFLMTRIFLIRFLCGFLNVTTVGKHPPHVLKLSDGGHFENFALLPLLEKKLRKILVVDGSCNSGADSQAQELLDALELAQKKLHCWFEGEKVKDIKEDIKSEFLTKDTNGKLPRCYIFSVHYSAEPNEESTTGTILFLAPRHPSESKNLEPETVDENGQPCCQRDNGKHSWKCFNSNLNLSEVEWGFGPELSEHEANRLNWCCCLCCHNCLCQGFCHTLSSFCLGKFPNHSTGNQFFTPDMFREYHREGYAACIEAKGDKFVESN</sequence>
<reference evidence="3" key="1">
    <citation type="journal article" date="2023" name="G3 (Bethesda)">
        <title>Whole genome assembly and annotation of the endangered Caribbean coral Acropora cervicornis.</title>
        <authorList>
            <person name="Selwyn J.D."/>
            <person name="Vollmer S.V."/>
        </authorList>
    </citation>
    <scope>NUCLEOTIDE SEQUENCE</scope>
    <source>
        <strain evidence="3">K2</strain>
    </source>
</reference>
<feature type="transmembrane region" description="Helical" evidence="2">
    <location>
        <begin position="153"/>
        <end position="173"/>
    </location>
</feature>
<dbReference type="GO" id="GO:0046475">
    <property type="term" value="P:glycerophospholipid catabolic process"/>
    <property type="evidence" value="ECO:0007669"/>
    <property type="project" value="TreeGrafter"/>
</dbReference>
<dbReference type="SUPFAM" id="SSF52151">
    <property type="entry name" value="FabD/lysophospholipase-like"/>
    <property type="match status" value="1"/>
</dbReference>
<dbReference type="PANTHER" id="PTHR10728">
    <property type="entry name" value="CYTOSOLIC PHOSPHOLIPASE A2"/>
    <property type="match status" value="1"/>
</dbReference>
<evidence type="ECO:0000313" key="4">
    <source>
        <dbReference type="Proteomes" id="UP001249851"/>
    </source>
</evidence>
<comment type="caution">
    <text evidence="3">The sequence shown here is derived from an EMBL/GenBank/DDBJ whole genome shotgun (WGS) entry which is preliminary data.</text>
</comment>
<feature type="compositionally biased region" description="Polar residues" evidence="1">
    <location>
        <begin position="36"/>
        <end position="46"/>
    </location>
</feature>
<feature type="transmembrane region" description="Helical" evidence="2">
    <location>
        <begin position="410"/>
        <end position="432"/>
    </location>
</feature>
<evidence type="ECO:0008006" key="5">
    <source>
        <dbReference type="Google" id="ProtNLM"/>
    </source>
</evidence>
<feature type="transmembrane region" description="Helical" evidence="2">
    <location>
        <begin position="129"/>
        <end position="146"/>
    </location>
</feature>
<feature type="transmembrane region" description="Helical" evidence="2">
    <location>
        <begin position="185"/>
        <end position="206"/>
    </location>
</feature>
<dbReference type="Proteomes" id="UP001249851">
    <property type="component" value="Unassembled WGS sequence"/>
</dbReference>
<gene>
    <name evidence="3" type="ORF">P5673_020954</name>
</gene>
<evidence type="ECO:0000313" key="3">
    <source>
        <dbReference type="EMBL" id="KAK2557077.1"/>
    </source>
</evidence>
<dbReference type="GO" id="GO:0005829">
    <property type="term" value="C:cytosol"/>
    <property type="evidence" value="ECO:0007669"/>
    <property type="project" value="TreeGrafter"/>
</dbReference>
<dbReference type="GO" id="GO:0005509">
    <property type="term" value="F:calcium ion binding"/>
    <property type="evidence" value="ECO:0007669"/>
    <property type="project" value="TreeGrafter"/>
</dbReference>
<protein>
    <recommendedName>
        <fullName evidence="5">PNPLA domain-containing protein</fullName>
    </recommendedName>
</protein>
<evidence type="ECO:0000256" key="2">
    <source>
        <dbReference type="SAM" id="Phobius"/>
    </source>
</evidence>
<feature type="transmembrane region" description="Helical" evidence="2">
    <location>
        <begin position="444"/>
        <end position="463"/>
    </location>
</feature>
<dbReference type="InterPro" id="IPR016035">
    <property type="entry name" value="Acyl_Trfase/lysoPLipase"/>
</dbReference>
<keyword evidence="2" id="KW-0812">Transmembrane</keyword>
<accession>A0AAD9Q9C0</accession>
<dbReference type="AlphaFoldDB" id="A0AAD9Q9C0"/>
<feature type="compositionally biased region" description="Polar residues" evidence="1">
    <location>
        <begin position="16"/>
        <end position="28"/>
    </location>
</feature>
<dbReference type="PANTHER" id="PTHR10728:SF40">
    <property type="entry name" value="PATATIN FAMILY PROTEIN"/>
    <property type="match status" value="1"/>
</dbReference>
<feature type="transmembrane region" description="Helical" evidence="2">
    <location>
        <begin position="382"/>
        <end position="404"/>
    </location>
</feature>
<proteinExistence type="predicted"/>